<dbReference type="GO" id="GO:0005886">
    <property type="term" value="C:plasma membrane"/>
    <property type="evidence" value="ECO:0007669"/>
    <property type="project" value="TreeGrafter"/>
</dbReference>
<feature type="region of interest" description="Disordered" evidence="1">
    <location>
        <begin position="412"/>
        <end position="452"/>
    </location>
</feature>
<dbReference type="STRING" id="1314781.A0A165G698"/>
<name>A0A165G698_EXIGL</name>
<dbReference type="InterPro" id="IPR000719">
    <property type="entry name" value="Prot_kinase_dom"/>
</dbReference>
<dbReference type="PANTHER" id="PTHR24416:SF611">
    <property type="entry name" value="TYROSINE-PROTEIN KINASE TRANSMEMBRANE RECEPTOR ROR"/>
    <property type="match status" value="1"/>
</dbReference>
<dbReference type="GO" id="GO:0004714">
    <property type="term" value="F:transmembrane receptor protein tyrosine kinase activity"/>
    <property type="evidence" value="ECO:0007669"/>
    <property type="project" value="TreeGrafter"/>
</dbReference>
<dbReference type="OrthoDB" id="346907at2759"/>
<dbReference type="Proteomes" id="UP000077266">
    <property type="component" value="Unassembled WGS sequence"/>
</dbReference>
<dbReference type="EMBL" id="KV426057">
    <property type="protein sequence ID" value="KZV90043.1"/>
    <property type="molecule type" value="Genomic_DNA"/>
</dbReference>
<keyword evidence="3" id="KW-0808">Transferase</keyword>
<organism evidence="3 4">
    <name type="scientific">Exidia glandulosa HHB12029</name>
    <dbReference type="NCBI Taxonomy" id="1314781"/>
    <lineage>
        <taxon>Eukaryota</taxon>
        <taxon>Fungi</taxon>
        <taxon>Dikarya</taxon>
        <taxon>Basidiomycota</taxon>
        <taxon>Agaricomycotina</taxon>
        <taxon>Agaricomycetes</taxon>
        <taxon>Auriculariales</taxon>
        <taxon>Exidiaceae</taxon>
        <taxon>Exidia</taxon>
    </lineage>
</organism>
<reference evidence="3 4" key="1">
    <citation type="journal article" date="2016" name="Mol. Biol. Evol.">
        <title>Comparative Genomics of Early-Diverging Mushroom-Forming Fungi Provides Insights into the Origins of Lignocellulose Decay Capabilities.</title>
        <authorList>
            <person name="Nagy L.G."/>
            <person name="Riley R."/>
            <person name="Tritt A."/>
            <person name="Adam C."/>
            <person name="Daum C."/>
            <person name="Floudas D."/>
            <person name="Sun H."/>
            <person name="Yadav J.S."/>
            <person name="Pangilinan J."/>
            <person name="Larsson K.H."/>
            <person name="Matsuura K."/>
            <person name="Barry K."/>
            <person name="Labutti K."/>
            <person name="Kuo R."/>
            <person name="Ohm R.A."/>
            <person name="Bhattacharya S.S."/>
            <person name="Shirouzu T."/>
            <person name="Yoshinaga Y."/>
            <person name="Martin F.M."/>
            <person name="Grigoriev I.V."/>
            <person name="Hibbett D.S."/>
        </authorList>
    </citation>
    <scope>NUCLEOTIDE SEQUENCE [LARGE SCALE GENOMIC DNA]</scope>
    <source>
        <strain evidence="3 4">HHB12029</strain>
    </source>
</reference>
<feature type="compositionally biased region" description="Basic and acidic residues" evidence="1">
    <location>
        <begin position="419"/>
        <end position="434"/>
    </location>
</feature>
<dbReference type="Gene3D" id="1.10.510.10">
    <property type="entry name" value="Transferase(Phosphotransferase) domain 1"/>
    <property type="match status" value="1"/>
</dbReference>
<dbReference type="InterPro" id="IPR001245">
    <property type="entry name" value="Ser-Thr/Tyr_kinase_cat_dom"/>
</dbReference>
<keyword evidence="4" id="KW-1185">Reference proteome</keyword>
<dbReference type="PANTHER" id="PTHR24416">
    <property type="entry name" value="TYROSINE-PROTEIN KINASE RECEPTOR"/>
    <property type="match status" value="1"/>
</dbReference>
<dbReference type="InterPro" id="IPR050122">
    <property type="entry name" value="RTK"/>
</dbReference>
<evidence type="ECO:0000313" key="3">
    <source>
        <dbReference type="EMBL" id="KZV90043.1"/>
    </source>
</evidence>
<feature type="domain" description="Protein kinase" evidence="2">
    <location>
        <begin position="66"/>
        <end position="359"/>
    </location>
</feature>
<dbReference type="AlphaFoldDB" id="A0A165G698"/>
<evidence type="ECO:0000313" key="4">
    <source>
        <dbReference type="Proteomes" id="UP000077266"/>
    </source>
</evidence>
<protein>
    <submittedName>
        <fullName evidence="3">Kinase-like protein</fullName>
    </submittedName>
</protein>
<dbReference type="GO" id="GO:0007169">
    <property type="term" value="P:cell surface receptor protein tyrosine kinase signaling pathway"/>
    <property type="evidence" value="ECO:0007669"/>
    <property type="project" value="TreeGrafter"/>
</dbReference>
<keyword evidence="3" id="KW-0418">Kinase</keyword>
<dbReference type="Pfam" id="PF07714">
    <property type="entry name" value="PK_Tyr_Ser-Thr"/>
    <property type="match status" value="1"/>
</dbReference>
<dbReference type="SMART" id="SM00220">
    <property type="entry name" value="S_TKc"/>
    <property type="match status" value="1"/>
</dbReference>
<dbReference type="GO" id="GO:0043235">
    <property type="term" value="C:receptor complex"/>
    <property type="evidence" value="ECO:0007669"/>
    <property type="project" value="TreeGrafter"/>
</dbReference>
<dbReference type="GO" id="GO:0005524">
    <property type="term" value="F:ATP binding"/>
    <property type="evidence" value="ECO:0007669"/>
    <property type="project" value="InterPro"/>
</dbReference>
<evidence type="ECO:0000259" key="2">
    <source>
        <dbReference type="PROSITE" id="PS50011"/>
    </source>
</evidence>
<accession>A0A165G698</accession>
<dbReference type="InterPro" id="IPR008271">
    <property type="entry name" value="Ser/Thr_kinase_AS"/>
</dbReference>
<dbReference type="InParanoid" id="A0A165G698"/>
<evidence type="ECO:0000256" key="1">
    <source>
        <dbReference type="SAM" id="MobiDB-lite"/>
    </source>
</evidence>
<dbReference type="InterPro" id="IPR011009">
    <property type="entry name" value="Kinase-like_dom_sf"/>
</dbReference>
<dbReference type="PROSITE" id="PS50011">
    <property type="entry name" value="PROTEIN_KINASE_DOM"/>
    <property type="match status" value="1"/>
</dbReference>
<dbReference type="PROSITE" id="PS00108">
    <property type="entry name" value="PROTEIN_KINASE_ST"/>
    <property type="match status" value="1"/>
</dbReference>
<proteinExistence type="predicted"/>
<sequence length="485" mass="54800">MTAPRLSSSLLESFSVLYGERLLAYVLLSFPTVLKTISVLIGLLQKGTRLYLTAFDRQWDFAQIELGEPRHFDAGASGNIFVATMSHAMSESTRDSTSVRVALKVFPCGLSATKRELLRRELRASRSMDHQYIIPFLGTATHNLQTIIVLPYMKNGNLLQYLTCRAKLGFKGRIDCPRLIGQVAAALDYLHHTAGFVHGDLKCQNVLVSDKGDALLADFGLATAIEKEEEERPTSASIRRMSTLRFCAPELFWLDDLRLGYRSKTQATDVYALGMLILEACTLAPPWDGLNDRRVMLHLAKQQIPERPLNVPALNDFLWSICRRCWSIDPAKRPSTVHISRALELNTHLTNPVGTGPFLLRVPHDVLELMFTMEWKAWGFPLEFKDRAGSLMLTQRELVRALRNAQKQARSSGSVRLQWTEKESQQDANRDRLRATTTACSPTKVPDDSPFQPFVSRQRARRTEAKHPGHNLLVLRHRFQLSTHG</sequence>
<gene>
    <name evidence="3" type="ORF">EXIGLDRAFT_750836</name>
</gene>
<dbReference type="SUPFAM" id="SSF56112">
    <property type="entry name" value="Protein kinase-like (PK-like)"/>
    <property type="match status" value="1"/>
</dbReference>